<protein>
    <recommendedName>
        <fullName evidence="9">Ribokinase</fullName>
        <shortName evidence="9">RK</shortName>
        <ecNumber evidence="9">2.7.1.15</ecNumber>
    </recommendedName>
</protein>
<comment type="pathway">
    <text evidence="9">Carbohydrate metabolism; D-ribose degradation; D-ribose 5-phosphate from beta-D-ribopyranose: step 2/2.</text>
</comment>
<keyword evidence="4 9" id="KW-0418">Kinase</keyword>
<evidence type="ECO:0000256" key="3">
    <source>
        <dbReference type="ARBA" id="ARBA00022741"/>
    </source>
</evidence>
<keyword evidence="2 9" id="KW-0479">Metal-binding</keyword>
<gene>
    <name evidence="9 11" type="primary">rbsK</name>
    <name evidence="11" type="ORF">RRU01S_12_01330</name>
</gene>
<feature type="binding site" evidence="9">
    <location>
        <position position="300"/>
    </location>
    <ligand>
        <name>K(+)</name>
        <dbReference type="ChEBI" id="CHEBI:29103"/>
    </ligand>
</feature>
<dbReference type="SUPFAM" id="SSF53613">
    <property type="entry name" value="Ribokinase-like"/>
    <property type="match status" value="1"/>
</dbReference>
<name>A0A081CV54_9HYPH</name>
<feature type="binding site" evidence="9">
    <location>
        <begin position="30"/>
        <end position="32"/>
    </location>
    <ligand>
        <name>substrate</name>
    </ligand>
</feature>
<keyword evidence="9" id="KW-0963">Cytoplasm</keyword>
<dbReference type="GO" id="GO:0046872">
    <property type="term" value="F:metal ion binding"/>
    <property type="evidence" value="ECO:0007669"/>
    <property type="project" value="UniProtKB-KW"/>
</dbReference>
<dbReference type="eggNOG" id="COG0524">
    <property type="taxonomic scope" value="Bacteria"/>
</dbReference>
<dbReference type="PANTHER" id="PTHR10584:SF166">
    <property type="entry name" value="RIBOKINASE"/>
    <property type="match status" value="1"/>
</dbReference>
<organism evidence="11 12">
    <name type="scientific">Agrobacterium rubi TR3 = NBRC 13261</name>
    <dbReference type="NCBI Taxonomy" id="1368415"/>
    <lineage>
        <taxon>Bacteria</taxon>
        <taxon>Pseudomonadati</taxon>
        <taxon>Pseudomonadota</taxon>
        <taxon>Alphaproteobacteria</taxon>
        <taxon>Hyphomicrobiales</taxon>
        <taxon>Rhizobiaceae</taxon>
        <taxon>Rhizobium/Agrobacterium group</taxon>
        <taxon>Agrobacterium</taxon>
    </lineage>
</organism>
<dbReference type="GO" id="GO:0005829">
    <property type="term" value="C:cytosol"/>
    <property type="evidence" value="ECO:0007669"/>
    <property type="project" value="TreeGrafter"/>
</dbReference>
<feature type="domain" description="Carbohydrate kinase PfkB" evidence="10">
    <location>
        <begin position="22"/>
        <end position="311"/>
    </location>
</feature>
<evidence type="ECO:0000256" key="9">
    <source>
        <dbReference type="HAMAP-Rule" id="MF_01987"/>
    </source>
</evidence>
<feature type="active site" description="Proton acceptor" evidence="9">
    <location>
        <position position="270"/>
    </location>
</feature>
<evidence type="ECO:0000256" key="7">
    <source>
        <dbReference type="ARBA" id="ARBA00022958"/>
    </source>
</evidence>
<dbReference type="InterPro" id="IPR011611">
    <property type="entry name" value="PfkB_dom"/>
</dbReference>
<accession>A0A081CV54</accession>
<comment type="subcellular location">
    <subcellularLocation>
        <location evidence="9">Cytoplasm</location>
    </subcellularLocation>
</comment>
<proteinExistence type="inferred from homology"/>
<feature type="binding site" evidence="9">
    <location>
        <position position="202"/>
    </location>
    <ligand>
        <name>ATP</name>
        <dbReference type="ChEBI" id="CHEBI:30616"/>
    </ligand>
</feature>
<dbReference type="InterPro" id="IPR011877">
    <property type="entry name" value="Ribokinase"/>
</dbReference>
<sequence length="320" mass="32736">MTTSDPLGKVAFVFAPYGMTRMITVFGSINMDLVAISDRLPKPGETVTGKTFSTAAGGKGANQALAAKRAGATVKMAGAVGDDAFAAPALTLLRDARTDLSLVKSVAVPTGTAVILIGEGGENMISVIPAANGEVSGADAERTVSEMTAGDILMLQFEIPAEAIEAALKAAKAKRVTTLINTAPLTSEAQRLSRLADVVIANETEFELLIGKSGLSSDQREKELAALHDETGQTLIVTLGAEGVIAIRNGKLVKAKGLKIEPVDTVGAGDTFCGYLAASLDAGLDFEAALRRAAVAGSLACTRPGAQPSIPVASEVDAKL</sequence>
<evidence type="ECO:0000256" key="5">
    <source>
        <dbReference type="ARBA" id="ARBA00022840"/>
    </source>
</evidence>
<evidence type="ECO:0000313" key="12">
    <source>
        <dbReference type="Proteomes" id="UP000028701"/>
    </source>
</evidence>
<dbReference type="AlphaFoldDB" id="A0A081CV54"/>
<feature type="binding site" evidence="9">
    <location>
        <begin position="269"/>
        <end position="270"/>
    </location>
    <ligand>
        <name>ATP</name>
        <dbReference type="ChEBI" id="CHEBI:30616"/>
    </ligand>
</feature>
<evidence type="ECO:0000256" key="1">
    <source>
        <dbReference type="ARBA" id="ARBA00022679"/>
    </source>
</evidence>
<dbReference type="GO" id="GO:0004747">
    <property type="term" value="F:ribokinase activity"/>
    <property type="evidence" value="ECO:0007669"/>
    <property type="project" value="UniProtKB-UniRule"/>
</dbReference>
<comment type="activity regulation">
    <text evidence="9">Activated by a monovalent cation that binds near, but not in, the active site. The most likely occupant of the site in vivo is potassium. Ion binding induces a conformational change that may alter substrate affinity.</text>
</comment>
<evidence type="ECO:0000256" key="6">
    <source>
        <dbReference type="ARBA" id="ARBA00022842"/>
    </source>
</evidence>
<dbReference type="GO" id="GO:0005524">
    <property type="term" value="F:ATP binding"/>
    <property type="evidence" value="ECO:0007669"/>
    <property type="project" value="UniProtKB-UniRule"/>
</dbReference>
<comment type="subunit">
    <text evidence="9">Homodimer.</text>
</comment>
<evidence type="ECO:0000313" key="11">
    <source>
        <dbReference type="EMBL" id="GAK70550.1"/>
    </source>
</evidence>
<feature type="binding site" evidence="9">
    <location>
        <position position="303"/>
    </location>
    <ligand>
        <name>K(+)</name>
        <dbReference type="ChEBI" id="CHEBI:29103"/>
    </ligand>
</feature>
<dbReference type="PRINTS" id="PR00990">
    <property type="entry name" value="RIBOKINASE"/>
</dbReference>
<feature type="binding site" evidence="9">
    <location>
        <position position="305"/>
    </location>
    <ligand>
        <name>K(+)</name>
        <dbReference type="ChEBI" id="CHEBI:29103"/>
    </ligand>
</feature>
<comment type="catalytic activity">
    <reaction evidence="9">
        <text>D-ribose + ATP = D-ribose 5-phosphate + ADP + H(+)</text>
        <dbReference type="Rhea" id="RHEA:13697"/>
        <dbReference type="ChEBI" id="CHEBI:15378"/>
        <dbReference type="ChEBI" id="CHEBI:30616"/>
        <dbReference type="ChEBI" id="CHEBI:47013"/>
        <dbReference type="ChEBI" id="CHEBI:78346"/>
        <dbReference type="ChEBI" id="CHEBI:456216"/>
        <dbReference type="EC" id="2.7.1.15"/>
    </reaction>
</comment>
<comment type="function">
    <text evidence="9">Catalyzes the phosphorylation of ribose at O-5 in a reaction requiring ATP and magnesium. The resulting D-ribose-5-phosphate can then be used either for sythesis of nucleotides, histidine, and tryptophan, or as a component of the pentose phosphate pathway.</text>
</comment>
<dbReference type="GO" id="GO:0019303">
    <property type="term" value="P:D-ribose catabolic process"/>
    <property type="evidence" value="ECO:0007669"/>
    <property type="project" value="UniProtKB-UniRule"/>
</dbReference>
<dbReference type="UniPathway" id="UPA00916">
    <property type="reaction ID" value="UER00889"/>
</dbReference>
<dbReference type="CDD" id="cd01174">
    <property type="entry name" value="ribokinase"/>
    <property type="match status" value="1"/>
</dbReference>
<dbReference type="Gene3D" id="3.40.1190.20">
    <property type="match status" value="1"/>
</dbReference>
<dbReference type="HAMAP" id="MF_01987">
    <property type="entry name" value="Ribokinase"/>
    <property type="match status" value="1"/>
</dbReference>
<comment type="caution">
    <text evidence="11">The sequence shown here is derived from an EMBL/GenBank/DDBJ whole genome shotgun (WGS) entry which is preliminary data.</text>
</comment>
<dbReference type="InterPro" id="IPR029056">
    <property type="entry name" value="Ribokinase-like"/>
</dbReference>
<feature type="binding site" evidence="9">
    <location>
        <position position="309"/>
    </location>
    <ligand>
        <name>K(+)</name>
        <dbReference type="ChEBI" id="CHEBI:29103"/>
    </ligand>
</feature>
<dbReference type="EMBL" id="BBJU01000012">
    <property type="protein sequence ID" value="GAK70550.1"/>
    <property type="molecule type" value="Genomic_DNA"/>
</dbReference>
<dbReference type="Pfam" id="PF00294">
    <property type="entry name" value="PfkB"/>
    <property type="match status" value="1"/>
</dbReference>
<comment type="caution">
    <text evidence="9">Lacks conserved residue(s) required for the propagation of feature annotation.</text>
</comment>
<feature type="binding site" evidence="9">
    <location>
        <position position="266"/>
    </location>
    <ligand>
        <name>K(+)</name>
        <dbReference type="ChEBI" id="CHEBI:29103"/>
    </ligand>
</feature>
<keyword evidence="8 9" id="KW-0119">Carbohydrate metabolism</keyword>
<feature type="binding site" evidence="9">
    <location>
        <position position="270"/>
    </location>
    <ligand>
        <name>substrate</name>
    </ligand>
</feature>
<evidence type="ECO:0000256" key="2">
    <source>
        <dbReference type="ARBA" id="ARBA00022723"/>
    </source>
</evidence>
<dbReference type="PANTHER" id="PTHR10584">
    <property type="entry name" value="SUGAR KINASE"/>
    <property type="match status" value="1"/>
</dbReference>
<keyword evidence="1 9" id="KW-0808">Transferase</keyword>
<keyword evidence="5 9" id="KW-0067">ATP-binding</keyword>
<dbReference type="Proteomes" id="UP000028701">
    <property type="component" value="Unassembled WGS sequence"/>
</dbReference>
<evidence type="ECO:0000256" key="4">
    <source>
        <dbReference type="ARBA" id="ARBA00022777"/>
    </source>
</evidence>
<keyword evidence="6 9" id="KW-0460">Magnesium</keyword>
<keyword evidence="3 9" id="KW-0547">Nucleotide-binding</keyword>
<evidence type="ECO:0000256" key="8">
    <source>
        <dbReference type="ARBA" id="ARBA00023277"/>
    </source>
</evidence>
<reference evidence="11 12" key="1">
    <citation type="submission" date="2014-08" db="EMBL/GenBank/DDBJ databases">
        <title>Whole genome shotgun sequence of Rhizobium rubi NBRC 13261.</title>
        <authorList>
            <person name="Katano-Makiyama Y."/>
            <person name="Hosoyama A."/>
            <person name="Hashimoto M."/>
            <person name="Hosoyama Y."/>
            <person name="Noguchi M."/>
            <person name="Tsuchikane K."/>
            <person name="Uohara A."/>
            <person name="Ohji S."/>
            <person name="Ichikawa N."/>
            <person name="Kimura A."/>
            <person name="Yamazoe A."/>
            <person name="Fujita N."/>
        </authorList>
    </citation>
    <scope>NUCLEOTIDE SEQUENCE [LARGE SCALE GENOMIC DNA]</scope>
    <source>
        <strain evidence="11 12">NBRC 13261</strain>
    </source>
</reference>
<comment type="similarity">
    <text evidence="9">Belongs to the carbohydrate kinase PfkB family. Ribokinase subfamily.</text>
</comment>
<evidence type="ECO:0000259" key="10">
    <source>
        <dbReference type="Pfam" id="PF00294"/>
    </source>
</evidence>
<dbReference type="InterPro" id="IPR002139">
    <property type="entry name" value="Ribo/fructo_kinase"/>
</dbReference>
<feature type="binding site" evidence="9">
    <location>
        <position position="158"/>
    </location>
    <ligand>
        <name>substrate</name>
    </ligand>
</feature>
<feature type="binding site" evidence="9">
    <location>
        <position position="264"/>
    </location>
    <ligand>
        <name>K(+)</name>
        <dbReference type="ChEBI" id="CHEBI:29103"/>
    </ligand>
</feature>
<feature type="binding site" evidence="9">
    <location>
        <begin position="58"/>
        <end position="62"/>
    </location>
    <ligand>
        <name>substrate</name>
    </ligand>
</feature>
<comment type="cofactor">
    <cofactor evidence="9">
        <name>Mg(2+)</name>
        <dbReference type="ChEBI" id="CHEBI:18420"/>
    </cofactor>
    <text evidence="9">Requires a divalent cation, most likely magnesium in vivo, as an electrophilic catalyst to aid phosphoryl group transfer. It is the chelate of the metal and the nucleotide that is the actual substrate.</text>
</comment>
<dbReference type="EC" id="2.7.1.15" evidence="9"/>
<keyword evidence="7 9" id="KW-0630">Potassium</keyword>
<feature type="binding site" evidence="9">
    <location>
        <begin position="238"/>
        <end position="243"/>
    </location>
    <ligand>
        <name>ATP</name>
        <dbReference type="ChEBI" id="CHEBI:30616"/>
    </ligand>
</feature>